<proteinExistence type="predicted"/>
<dbReference type="EMBL" id="CP006934">
    <property type="protein sequence ID" value="AHI54208.1"/>
    <property type="molecule type" value="Genomic_DNA"/>
</dbReference>
<organism evidence="1 2">
    <name type="scientific">Spiroplasma sabaudiense Ar-1343</name>
    <dbReference type="NCBI Taxonomy" id="1276257"/>
    <lineage>
        <taxon>Bacteria</taxon>
        <taxon>Bacillati</taxon>
        <taxon>Mycoplasmatota</taxon>
        <taxon>Mollicutes</taxon>
        <taxon>Entomoplasmatales</taxon>
        <taxon>Spiroplasmataceae</taxon>
        <taxon>Spiroplasma</taxon>
    </lineage>
</organism>
<dbReference type="RefSeq" id="WP_025251345.1">
    <property type="nucleotide sequence ID" value="NZ_CP006934.1"/>
</dbReference>
<dbReference type="PATRIC" id="fig|1276257.3.peg.821"/>
<name>W6AAN2_9MOLU</name>
<reference evidence="1 2" key="1">
    <citation type="journal article" date="2014" name="Genome Biol. Evol.">
        <title>Molecular evolution of the substrate utilization strategies and putative virulence factors in mosquito-associated Spiroplasma species.</title>
        <authorList>
            <person name="Chang T.H."/>
            <person name="Lo W.S."/>
            <person name="Ku C."/>
            <person name="Chen L.L."/>
            <person name="Kuo C.H."/>
        </authorList>
    </citation>
    <scope>NUCLEOTIDE SEQUENCE [LARGE SCALE GENOMIC DNA]</scope>
    <source>
        <strain evidence="1">Ar-1343</strain>
    </source>
</reference>
<dbReference type="KEGG" id="ssab:SSABA_v1c08090"/>
<dbReference type="STRING" id="1276257.SSABA_v1c08090"/>
<evidence type="ECO:0000313" key="1">
    <source>
        <dbReference type="EMBL" id="AHI54208.1"/>
    </source>
</evidence>
<keyword evidence="2" id="KW-1185">Reference proteome</keyword>
<gene>
    <name evidence="1" type="ORF">SSABA_v1c08090</name>
</gene>
<dbReference type="HOGENOM" id="CLU_106732_0_0_14"/>
<protein>
    <submittedName>
        <fullName evidence="1">Uncharacterized protein</fullName>
    </submittedName>
</protein>
<dbReference type="AlphaFoldDB" id="W6AAN2"/>
<accession>W6AAN2</accession>
<sequence length="223" mass="26443">MNQLKNVFFDVQSKEFKIQDKKSNAFQMLKDYIDANDNITLPKVCDIINEAYPYLDLKIKTEIIENSIERDLCVRKIISDSILKKTKLIPLIIESCEDKFHQQLAKRIITEMNQLIYKYNVTKINCNEVLWISNEIFLIGQVPFLFKTNKGILLVDIRTGRTNFEERIQAQQYLYEILINESLNDKVFQKIIINPRLDICVQNVETPERKVLWNLKSLMSWKY</sequence>
<dbReference type="OrthoDB" id="388798at2"/>
<evidence type="ECO:0000313" key="2">
    <source>
        <dbReference type="Proteomes" id="UP000019265"/>
    </source>
</evidence>
<dbReference type="Proteomes" id="UP000019265">
    <property type="component" value="Chromosome"/>
</dbReference>